<accession>A0A9W6VQZ9</accession>
<feature type="region of interest" description="Disordered" evidence="1">
    <location>
        <begin position="35"/>
        <end position="74"/>
    </location>
</feature>
<dbReference type="EMBL" id="BSTJ01000005">
    <property type="protein sequence ID" value="GLY75997.1"/>
    <property type="molecule type" value="Genomic_DNA"/>
</dbReference>
<evidence type="ECO:0000313" key="3">
    <source>
        <dbReference type="Proteomes" id="UP001165135"/>
    </source>
</evidence>
<proteinExistence type="predicted"/>
<evidence type="ECO:0000313" key="2">
    <source>
        <dbReference type="EMBL" id="GLY75997.1"/>
    </source>
</evidence>
<name>A0A9W6VQZ9_9ACTN</name>
<protein>
    <submittedName>
        <fullName evidence="2">Uncharacterized protein</fullName>
    </submittedName>
</protein>
<dbReference type="Proteomes" id="UP001165135">
    <property type="component" value="Unassembled WGS sequence"/>
</dbReference>
<dbReference type="AlphaFoldDB" id="A0A9W6VQZ9"/>
<evidence type="ECO:0000256" key="1">
    <source>
        <dbReference type="SAM" id="MobiDB-lite"/>
    </source>
</evidence>
<gene>
    <name evidence="2" type="ORF">Airi01_042640</name>
</gene>
<sequence>MIVWRGTRSGVEDAFHWPEPDIAVTLRDEAARIPLGSCHTPPTPKGTEMSASDACEAPMRTSGDGTARGRRSAS</sequence>
<comment type="caution">
    <text evidence="2">The sequence shown here is derived from an EMBL/GenBank/DDBJ whole genome shotgun (WGS) entry which is preliminary data.</text>
</comment>
<reference evidence="2" key="1">
    <citation type="submission" date="2023-03" db="EMBL/GenBank/DDBJ databases">
        <title>Actinoallomurus iriomotensis NBRC 103681.</title>
        <authorList>
            <person name="Ichikawa N."/>
            <person name="Sato H."/>
            <person name="Tonouchi N."/>
        </authorList>
    </citation>
    <scope>NUCLEOTIDE SEQUENCE</scope>
    <source>
        <strain evidence="2">NBRC 103681</strain>
    </source>
</reference>
<organism evidence="2 3">
    <name type="scientific">Actinoallomurus iriomotensis</name>
    <dbReference type="NCBI Taxonomy" id="478107"/>
    <lineage>
        <taxon>Bacteria</taxon>
        <taxon>Bacillati</taxon>
        <taxon>Actinomycetota</taxon>
        <taxon>Actinomycetes</taxon>
        <taxon>Streptosporangiales</taxon>
        <taxon>Thermomonosporaceae</taxon>
        <taxon>Actinoallomurus</taxon>
    </lineage>
</organism>